<proteinExistence type="predicted"/>
<sequence>MTALHPDFKNSPEIQESIGRANRSAHIWGVDLWEACKESRDVIATRFQLKLWGGIQDKGLGPLDVDESLSKACQLYPQYVKFLSDTEGEDMPGTGSDDRDAVHDRKLCLPTCLFPQHEDHADRFMVMPTRDVFCVKNTGLSSLPVSLRAPRLHVLCPTGQHIIFRHSFNLALEFDSSWNDELPRTWRQLKVEDSPQSLLTRWVETCMRGCGNAPWIYLFNKDAHCGPGWHVNGGAVFHDCGHAYVAVYLDPHPDKEYPDLPKETPAMLDFVHHLLRLFDLSVFDDGNLAKTYMFDGFVPDNYIKILIRRGQ</sequence>
<accession>A0A4V1S0M6</accession>
<organism evidence="1 2">
    <name type="scientific">Fusarium oxysporum f. sp. narcissi</name>
    <dbReference type="NCBI Taxonomy" id="451672"/>
    <lineage>
        <taxon>Eukaryota</taxon>
        <taxon>Fungi</taxon>
        <taxon>Dikarya</taxon>
        <taxon>Ascomycota</taxon>
        <taxon>Pezizomycotina</taxon>
        <taxon>Sordariomycetes</taxon>
        <taxon>Hypocreomycetidae</taxon>
        <taxon>Hypocreales</taxon>
        <taxon>Nectriaceae</taxon>
        <taxon>Fusarium</taxon>
        <taxon>Fusarium oxysporum species complex</taxon>
    </lineage>
</organism>
<protein>
    <submittedName>
        <fullName evidence="1">Uncharacterized protein</fullName>
    </submittedName>
</protein>
<evidence type="ECO:0000313" key="2">
    <source>
        <dbReference type="Proteomes" id="UP000290540"/>
    </source>
</evidence>
<comment type="caution">
    <text evidence="1">The sequence shown here is derived from an EMBL/GenBank/DDBJ whole genome shotgun (WGS) entry which is preliminary data.</text>
</comment>
<evidence type="ECO:0000313" key="1">
    <source>
        <dbReference type="EMBL" id="RYC89139.1"/>
    </source>
</evidence>
<dbReference type="AlphaFoldDB" id="A0A4V1S0M6"/>
<dbReference type="Proteomes" id="UP000290540">
    <property type="component" value="Unassembled WGS sequence"/>
</dbReference>
<reference evidence="1 2" key="1">
    <citation type="submission" date="2016-12" db="EMBL/GenBank/DDBJ databases">
        <title>Draft genome sequence of Fusarium oxysporum causing rot on Narcissus.</title>
        <authorList>
            <person name="Armitage A.D."/>
            <person name="Taylor A."/>
            <person name="Clarkson J.P."/>
            <person name="Harrison R.J."/>
            <person name="Jackson A.C."/>
        </authorList>
    </citation>
    <scope>NUCLEOTIDE SEQUENCE [LARGE SCALE GENOMIC DNA]</scope>
    <source>
        <strain evidence="1 2">N139</strain>
    </source>
</reference>
<dbReference type="EMBL" id="MQTW01000054">
    <property type="protein sequence ID" value="RYC89139.1"/>
    <property type="molecule type" value="Genomic_DNA"/>
</dbReference>
<name>A0A4V1S0M6_FUSOX</name>
<gene>
    <name evidence="1" type="ORF">BFJ63_vAg8095</name>
</gene>